<accession>A0A0V0QAJ8</accession>
<proteinExistence type="predicted"/>
<evidence type="ECO:0000313" key="1">
    <source>
        <dbReference type="EMBL" id="KRW99251.1"/>
    </source>
</evidence>
<gene>
    <name evidence="1" type="ORF">PPERSA_03957</name>
</gene>
<sequence>MNGQLYNIYENDQLAIEQQQYNTLITENKCINKQNNNNNQNSDSEDQAFDYETYYVQQIKKLKNQINECENQLLIKKLLQNKKVCPVIQLSYNCLIQPETVYLLRTDIFVSHFMAGMAITEKTLNYLNQDLQTYSLNNKRIKVSAFNTYKDIEYAEHSLDQKQVSVYVKDKANINYIDQQYLIKKFKSQENQDYIELAHQMEFFDIKFQEKRRLQKKFNLCQQHKRSYLRNRETLNQIFEMHSKFYIFIMEFDTLHEERFLDLQGLHYNTNYLKTVGWEIDEFLMTTIQSNKIIETFFPNPQLKNIGKWFNGFRQQIIDHIDTEQIDENQKQQLTQQGNIILTKSNIGLKQQKQNHMKSVNWQDACLRHKSGDIINVKFHRQYYFDSNTMYIVLVCKDFE</sequence>
<dbReference type="AlphaFoldDB" id="A0A0V0QAJ8"/>
<evidence type="ECO:0000313" key="2">
    <source>
        <dbReference type="Proteomes" id="UP000054937"/>
    </source>
</evidence>
<organism evidence="1 2">
    <name type="scientific">Pseudocohnilembus persalinus</name>
    <name type="common">Ciliate</name>
    <dbReference type="NCBI Taxonomy" id="266149"/>
    <lineage>
        <taxon>Eukaryota</taxon>
        <taxon>Sar</taxon>
        <taxon>Alveolata</taxon>
        <taxon>Ciliophora</taxon>
        <taxon>Intramacronucleata</taxon>
        <taxon>Oligohymenophorea</taxon>
        <taxon>Scuticociliatia</taxon>
        <taxon>Philasterida</taxon>
        <taxon>Pseudocohnilembidae</taxon>
        <taxon>Pseudocohnilembus</taxon>
    </lineage>
</organism>
<dbReference type="EMBL" id="LDAU01000217">
    <property type="protein sequence ID" value="KRW99251.1"/>
    <property type="molecule type" value="Genomic_DNA"/>
</dbReference>
<dbReference type="Proteomes" id="UP000054937">
    <property type="component" value="Unassembled WGS sequence"/>
</dbReference>
<reference evidence="1 2" key="1">
    <citation type="journal article" date="2015" name="Sci. Rep.">
        <title>Genome of the facultative scuticociliatosis pathogen Pseudocohnilembus persalinus provides insight into its virulence through horizontal gene transfer.</title>
        <authorList>
            <person name="Xiong J."/>
            <person name="Wang G."/>
            <person name="Cheng J."/>
            <person name="Tian M."/>
            <person name="Pan X."/>
            <person name="Warren A."/>
            <person name="Jiang C."/>
            <person name="Yuan D."/>
            <person name="Miao W."/>
        </authorList>
    </citation>
    <scope>NUCLEOTIDE SEQUENCE [LARGE SCALE GENOMIC DNA]</scope>
    <source>
        <strain evidence="1">36N120E</strain>
    </source>
</reference>
<protein>
    <submittedName>
        <fullName evidence="1">Uncharacterized protein</fullName>
    </submittedName>
</protein>
<keyword evidence="2" id="KW-1185">Reference proteome</keyword>
<comment type="caution">
    <text evidence="1">The sequence shown here is derived from an EMBL/GenBank/DDBJ whole genome shotgun (WGS) entry which is preliminary data.</text>
</comment>
<name>A0A0V0QAJ8_PSEPJ</name>
<dbReference type="InParanoid" id="A0A0V0QAJ8"/>